<dbReference type="InterPro" id="IPR011042">
    <property type="entry name" value="6-blade_b-propeller_TolB-like"/>
</dbReference>
<keyword evidence="2" id="KW-1185">Reference proteome</keyword>
<name>A0A2S5A0H5_9SPHI</name>
<dbReference type="RefSeq" id="WP_103789518.1">
    <property type="nucleotide sequence ID" value="NZ_PQVF01000008.1"/>
</dbReference>
<reference evidence="1 2" key="1">
    <citation type="submission" date="2018-01" db="EMBL/GenBank/DDBJ databases">
        <authorList>
            <person name="Gaut B.S."/>
            <person name="Morton B.R."/>
            <person name="Clegg M.T."/>
            <person name="Duvall M.R."/>
        </authorList>
    </citation>
    <scope>NUCLEOTIDE SEQUENCE [LARGE SCALE GENOMIC DNA]</scope>
    <source>
        <strain evidence="1 2">HR-AV</strain>
    </source>
</reference>
<evidence type="ECO:0000313" key="2">
    <source>
        <dbReference type="Proteomes" id="UP000236893"/>
    </source>
</evidence>
<dbReference type="SUPFAM" id="SSF82171">
    <property type="entry name" value="DPP6 N-terminal domain-like"/>
    <property type="match status" value="1"/>
</dbReference>
<dbReference type="Proteomes" id="UP000236893">
    <property type="component" value="Unassembled WGS sequence"/>
</dbReference>
<dbReference type="EMBL" id="PQVF01000008">
    <property type="protein sequence ID" value="POY36055.1"/>
    <property type="molecule type" value="Genomic_DNA"/>
</dbReference>
<dbReference type="Gene3D" id="2.120.10.30">
    <property type="entry name" value="TolB, C-terminal domain"/>
    <property type="match status" value="1"/>
</dbReference>
<sequence length="949" mass="109342">MRHLQKNNILFISFLTLVISTISSYSIFAQVFNYGQNPSSLKWKQIKAENFQVIFPAGFEKEAERTANVLEHLYNYVGKSLQTKPRKISIILQNQAVVSNGFVTLAPRHSEFYTTPPQDLEPNDWINSLAVHELRHVVQMDKTTTGINIPLIEEIQFAVFGGVFPIWFIEGDAVINETVLSNSGRGRVPHWEKELRANTLADAKYSYSKYYFGSLKDNIPDYYRLGYFMAAKMRRDLGDSVYNQLFTRAKNKLYIPWPFSNSLRHFSGYSTSQFYNKTIEELKQKWQQQQQSLNFTKYEVINKRDDKVTTDYFLPKALNKDEIICLKSGLGDLSAFYKINKEGKETKLFTIGPQLTPHFDIKNGLIVWDEIRFDPRFQYRTYSVICTYNLSSKTFKQFSNTSKYFSPCLSPDGKTIAAVKISNSNSFNIILLDVASGLEIKQLPNPENFFMQTPSFDASGNQLVYVVSANKGRNLALTDLKTGEEKLLLPWSFKQSLRPAFLGNRIIYNSIYNGIDNIYAVDIQTKNIEQLTNTALGAYNASFDPFNEQLLFNDFEQRGQNITATKITSLKTVDQTIDTSSFIQFYQPMVSREQGKSVLDSFPTTSYEITPYKEAAHLINFHSLSPYTQTPDNDNYMAGISLKSNNLLNTMALSINYAYDNSVKAGEYGVSLAYKKFYPIFSLNYTNSKKEAVYQTIVNNKPVYHELSFRQNDLSFEVAVPLSFYKNNYNYNIGLSSEVSYISRYDVENEPKDFISHINFPIDNTIYFYRTSRRTARDINPRWGQQISIRYNSLPFDDQLDGSIFAFESSFIFPGLLKHHSFVTSFNYQNNTGVYKYANEIPEASGSSYTDRSAPLENSLLLRYRFPLFYPDWELGRFAYIKRFKGGFFTDFENISSQGNLKSYGLELRADCNLLRFYLPNYDIGTKMIFLTDKTVKSPVFELVFNFSL</sequence>
<accession>A0A2S5A0H5</accession>
<protein>
    <submittedName>
        <fullName evidence="1">Uncharacterized protein</fullName>
    </submittedName>
</protein>
<dbReference type="PANTHER" id="PTHR36842">
    <property type="entry name" value="PROTEIN TOLB HOMOLOG"/>
    <property type="match status" value="1"/>
</dbReference>
<gene>
    <name evidence="1" type="ORF">C3K47_12715</name>
</gene>
<dbReference type="PANTHER" id="PTHR36842:SF1">
    <property type="entry name" value="PROTEIN TOLB"/>
    <property type="match status" value="1"/>
</dbReference>
<dbReference type="AlphaFoldDB" id="A0A2S5A0H5"/>
<organism evidence="1 2">
    <name type="scientific">Solitalea longa</name>
    <dbReference type="NCBI Taxonomy" id="2079460"/>
    <lineage>
        <taxon>Bacteria</taxon>
        <taxon>Pseudomonadati</taxon>
        <taxon>Bacteroidota</taxon>
        <taxon>Sphingobacteriia</taxon>
        <taxon>Sphingobacteriales</taxon>
        <taxon>Sphingobacteriaceae</taxon>
        <taxon>Solitalea</taxon>
    </lineage>
</organism>
<dbReference type="OrthoDB" id="9799878at2"/>
<comment type="caution">
    <text evidence="1">The sequence shown here is derived from an EMBL/GenBank/DDBJ whole genome shotgun (WGS) entry which is preliminary data.</text>
</comment>
<proteinExistence type="predicted"/>
<evidence type="ECO:0000313" key="1">
    <source>
        <dbReference type="EMBL" id="POY36055.1"/>
    </source>
</evidence>